<dbReference type="EMBL" id="MCFL01000040">
    <property type="protein sequence ID" value="ORZ32992.1"/>
    <property type="molecule type" value="Genomic_DNA"/>
</dbReference>
<dbReference type="AlphaFoldDB" id="A0A1Y2HIV5"/>
<keyword evidence="2" id="KW-1185">Reference proteome</keyword>
<dbReference type="Proteomes" id="UP000193411">
    <property type="component" value="Unassembled WGS sequence"/>
</dbReference>
<accession>A0A1Y2HIV5</accession>
<evidence type="ECO:0000313" key="2">
    <source>
        <dbReference type="Proteomes" id="UP000193411"/>
    </source>
</evidence>
<protein>
    <submittedName>
        <fullName evidence="1">Uncharacterized protein</fullName>
    </submittedName>
</protein>
<organism evidence="1 2">
    <name type="scientific">Catenaria anguillulae PL171</name>
    <dbReference type="NCBI Taxonomy" id="765915"/>
    <lineage>
        <taxon>Eukaryota</taxon>
        <taxon>Fungi</taxon>
        <taxon>Fungi incertae sedis</taxon>
        <taxon>Blastocladiomycota</taxon>
        <taxon>Blastocladiomycetes</taxon>
        <taxon>Blastocladiales</taxon>
        <taxon>Catenariaceae</taxon>
        <taxon>Catenaria</taxon>
    </lineage>
</organism>
<evidence type="ECO:0000313" key="1">
    <source>
        <dbReference type="EMBL" id="ORZ32992.1"/>
    </source>
</evidence>
<sequence>MCGHSRRHLDCRWQCVNNQTKLVLGWRDRDCVVDEDYTYSYCHWIWRNHGATALVPAGLESICSRFDTHSLRDLGSWVLSHALDHWQRVSFHSLRSLAGCRLSHLQRHVYFFASSRPR</sequence>
<reference evidence="1 2" key="1">
    <citation type="submission" date="2016-07" db="EMBL/GenBank/DDBJ databases">
        <title>Pervasive Adenine N6-methylation of Active Genes in Fungi.</title>
        <authorList>
            <consortium name="DOE Joint Genome Institute"/>
            <person name="Mondo S.J."/>
            <person name="Dannebaum R.O."/>
            <person name="Kuo R.C."/>
            <person name="Labutti K."/>
            <person name="Haridas S."/>
            <person name="Kuo A."/>
            <person name="Salamov A."/>
            <person name="Ahrendt S.R."/>
            <person name="Lipzen A."/>
            <person name="Sullivan W."/>
            <person name="Andreopoulos W.B."/>
            <person name="Clum A."/>
            <person name="Lindquist E."/>
            <person name="Daum C."/>
            <person name="Ramamoorthy G.K."/>
            <person name="Gryganskyi A."/>
            <person name="Culley D."/>
            <person name="Magnuson J.K."/>
            <person name="James T.Y."/>
            <person name="O'Malley M.A."/>
            <person name="Stajich J.E."/>
            <person name="Spatafora J.W."/>
            <person name="Visel A."/>
            <person name="Grigoriev I.V."/>
        </authorList>
    </citation>
    <scope>NUCLEOTIDE SEQUENCE [LARGE SCALE GENOMIC DNA]</scope>
    <source>
        <strain evidence="1 2">PL171</strain>
    </source>
</reference>
<gene>
    <name evidence="1" type="ORF">BCR44DRAFT_1439284</name>
</gene>
<proteinExistence type="predicted"/>
<name>A0A1Y2HIV5_9FUNG</name>
<comment type="caution">
    <text evidence="1">The sequence shown here is derived from an EMBL/GenBank/DDBJ whole genome shotgun (WGS) entry which is preliminary data.</text>
</comment>